<accession>A0ABU1U3Z8</accession>
<dbReference type="Proteomes" id="UP001258181">
    <property type="component" value="Unassembled WGS sequence"/>
</dbReference>
<sequence length="583" mass="65357">MSPLSVNDVLNIKEPANGVQMSISPNGKWLAFCIGGNIKSNSVGVSQVVEGNTQWVCNLETGESFPISKQAKSSWGGVWSPESETLAFFADINSKAQLWLWTPSNGSLELGSEIIVRPFFGYEKPIWTNDGLHIIVKSLPTEKIDDTDFSASLSFKNSISKSYNSKPRTFTTNTITTNEVNDNNTSWVNRYRADLTMVNISTGKYRILCKGFRPVGMAISNDGKYLAFTNCMGEEGLNTQQNVYELWVSTLEENSVTNLTKIERKVRMDYGWSFSWGLDNKTIFYTTNGPLSEGGLWSVNTRFPDSAKLEFNPEGIHMGREFDGPTPLKNGEIIMIVNGRLFTHSPSKVNKGKVFTLEDRDIVSVFPITNQSEKYVIVQTEEKFNAIYGFYKIYYETGESEKIFEEPKSHIPWFEGGSAYQKNQVHEIIPFFSQSQSSNEPPTLKVLDVSSKTIIVESALNEVNTNEFGTSQLITWKQGNRKLRGALLMPKNKKGKVPVVMRVYGGSMQSNNVRFFGLSSYAADNHHLFSTRDYAVFLPDLPMSRSNEPAEEISIAIENALNELVKHPQIDPERIGIIGHSFG</sequence>
<keyword evidence="1" id="KW-0645">Protease</keyword>
<dbReference type="EMBL" id="JAVDWA010000006">
    <property type="protein sequence ID" value="MDR7074207.1"/>
    <property type="molecule type" value="Genomic_DNA"/>
</dbReference>
<protein>
    <submittedName>
        <fullName evidence="1">Dipeptidyl aminopeptidase/acylaminoacyl peptidase</fullName>
    </submittedName>
</protein>
<dbReference type="SUPFAM" id="SSF53474">
    <property type="entry name" value="alpha/beta-Hydrolases"/>
    <property type="match status" value="1"/>
</dbReference>
<dbReference type="GO" id="GO:0004177">
    <property type="term" value="F:aminopeptidase activity"/>
    <property type="evidence" value="ECO:0007669"/>
    <property type="project" value="UniProtKB-KW"/>
</dbReference>
<dbReference type="Gene3D" id="3.40.50.1820">
    <property type="entry name" value="alpha/beta hydrolase"/>
    <property type="match status" value="1"/>
</dbReference>
<keyword evidence="1" id="KW-0378">Hydrolase</keyword>
<organism evidence="1 2">
    <name type="scientific">Fictibacillus barbaricus</name>
    <dbReference type="NCBI Taxonomy" id="182136"/>
    <lineage>
        <taxon>Bacteria</taxon>
        <taxon>Bacillati</taxon>
        <taxon>Bacillota</taxon>
        <taxon>Bacilli</taxon>
        <taxon>Bacillales</taxon>
        <taxon>Fictibacillaceae</taxon>
        <taxon>Fictibacillus</taxon>
    </lineage>
</organism>
<dbReference type="InterPro" id="IPR011659">
    <property type="entry name" value="WD40"/>
</dbReference>
<evidence type="ECO:0000313" key="1">
    <source>
        <dbReference type="EMBL" id="MDR7074207.1"/>
    </source>
</evidence>
<dbReference type="InterPro" id="IPR029058">
    <property type="entry name" value="AB_hydrolase_fold"/>
</dbReference>
<name>A0ABU1U3Z8_9BACL</name>
<dbReference type="Pfam" id="PF07676">
    <property type="entry name" value="PD40"/>
    <property type="match status" value="1"/>
</dbReference>
<evidence type="ECO:0000313" key="2">
    <source>
        <dbReference type="Proteomes" id="UP001258181"/>
    </source>
</evidence>
<proteinExistence type="predicted"/>
<gene>
    <name evidence="1" type="ORF">J2X07_003202</name>
</gene>
<dbReference type="Gene3D" id="2.120.10.30">
    <property type="entry name" value="TolB, C-terminal domain"/>
    <property type="match status" value="2"/>
</dbReference>
<reference evidence="1 2" key="1">
    <citation type="submission" date="2023-07" db="EMBL/GenBank/DDBJ databases">
        <title>Sorghum-associated microbial communities from plants grown in Nebraska, USA.</title>
        <authorList>
            <person name="Schachtman D."/>
        </authorList>
    </citation>
    <scope>NUCLEOTIDE SEQUENCE [LARGE SCALE GENOMIC DNA]</scope>
    <source>
        <strain evidence="1 2">BE211</strain>
    </source>
</reference>
<keyword evidence="2" id="KW-1185">Reference proteome</keyword>
<dbReference type="SUPFAM" id="SSF82171">
    <property type="entry name" value="DPP6 N-terminal domain-like"/>
    <property type="match status" value="1"/>
</dbReference>
<dbReference type="InterPro" id="IPR011042">
    <property type="entry name" value="6-blade_b-propeller_TolB-like"/>
</dbReference>
<dbReference type="RefSeq" id="WP_310260768.1">
    <property type="nucleotide sequence ID" value="NZ_JAVDWA010000006.1"/>
</dbReference>
<keyword evidence="1" id="KW-0031">Aminopeptidase</keyword>
<comment type="caution">
    <text evidence="1">The sequence shown here is derived from an EMBL/GenBank/DDBJ whole genome shotgun (WGS) entry which is preliminary data.</text>
</comment>